<comment type="caution">
    <text evidence="3">The sequence shown here is derived from an EMBL/GenBank/DDBJ whole genome shotgun (WGS) entry which is preliminary data.</text>
</comment>
<feature type="compositionally biased region" description="Polar residues" evidence="2">
    <location>
        <begin position="25"/>
        <end position="36"/>
    </location>
</feature>
<keyword evidence="4" id="KW-1185">Reference proteome</keyword>
<keyword evidence="1" id="KW-0175">Coiled coil</keyword>
<gene>
    <name evidence="3" type="ORF">LTR05_001877</name>
</gene>
<organism evidence="3 4">
    <name type="scientific">Lithohypha guttulata</name>
    <dbReference type="NCBI Taxonomy" id="1690604"/>
    <lineage>
        <taxon>Eukaryota</taxon>
        <taxon>Fungi</taxon>
        <taxon>Dikarya</taxon>
        <taxon>Ascomycota</taxon>
        <taxon>Pezizomycotina</taxon>
        <taxon>Eurotiomycetes</taxon>
        <taxon>Chaetothyriomycetidae</taxon>
        <taxon>Chaetothyriales</taxon>
        <taxon>Trichomeriaceae</taxon>
        <taxon>Lithohypha</taxon>
    </lineage>
</organism>
<reference evidence="3 4" key="1">
    <citation type="submission" date="2023-08" db="EMBL/GenBank/DDBJ databases">
        <title>Black Yeasts Isolated from many extreme environments.</title>
        <authorList>
            <person name="Coleine C."/>
            <person name="Stajich J.E."/>
            <person name="Selbmann L."/>
        </authorList>
    </citation>
    <scope>NUCLEOTIDE SEQUENCE [LARGE SCALE GENOMIC DNA]</scope>
    <source>
        <strain evidence="3 4">CCFEE 5910</strain>
    </source>
</reference>
<evidence type="ECO:0000313" key="4">
    <source>
        <dbReference type="Proteomes" id="UP001309876"/>
    </source>
</evidence>
<sequence length="242" mass="27778">MHQAKRRRLNDTASVLSKPFRSPLKLTSKSHPSSAEATKHNVEQQVHDQDAISRETNDQESNATSSQKPSVFYTAHHHEIDAKSTTVDDIDKLQREYAALGQELRRYRQDLDVLQQAHTLRSGNQQAKVDGLVLKWKTIARDAADDLFQSTSDRIKQMGGLQVWQKNASQCQVDDWYNSKEDQPFSDDESGDHELKQQALMSKKIKRPEAMPQFYTMDVMLQQLNIDPGLLNFDPATEQWRD</sequence>
<dbReference type="Proteomes" id="UP001309876">
    <property type="component" value="Unassembled WGS sequence"/>
</dbReference>
<feature type="region of interest" description="Disordered" evidence="2">
    <location>
        <begin position="1"/>
        <end position="69"/>
    </location>
</feature>
<dbReference type="PANTHER" id="PTHR28527">
    <property type="entry name" value="MATING-TYPE SWITCHING PROTEIN SWI2-RELATED"/>
    <property type="match status" value="1"/>
</dbReference>
<feature type="coiled-coil region" evidence="1">
    <location>
        <begin position="90"/>
        <end position="117"/>
    </location>
</feature>
<evidence type="ECO:0000256" key="2">
    <source>
        <dbReference type="SAM" id="MobiDB-lite"/>
    </source>
</evidence>
<evidence type="ECO:0000313" key="3">
    <source>
        <dbReference type="EMBL" id="KAK5091692.1"/>
    </source>
</evidence>
<name>A0AAN7YAP6_9EURO</name>
<proteinExistence type="predicted"/>
<dbReference type="AlphaFoldDB" id="A0AAN7YAP6"/>
<dbReference type="EMBL" id="JAVRRJ010000001">
    <property type="protein sequence ID" value="KAK5091692.1"/>
    <property type="molecule type" value="Genomic_DNA"/>
</dbReference>
<dbReference type="GO" id="GO:0006310">
    <property type="term" value="P:DNA recombination"/>
    <property type="evidence" value="ECO:0007669"/>
    <property type="project" value="TreeGrafter"/>
</dbReference>
<feature type="compositionally biased region" description="Basic and acidic residues" evidence="2">
    <location>
        <begin position="37"/>
        <end position="57"/>
    </location>
</feature>
<feature type="compositionally biased region" description="Polar residues" evidence="2">
    <location>
        <begin position="59"/>
        <end position="69"/>
    </location>
</feature>
<dbReference type="Gene3D" id="6.10.140.1020">
    <property type="match status" value="1"/>
</dbReference>
<evidence type="ECO:0008006" key="5">
    <source>
        <dbReference type="Google" id="ProtNLM"/>
    </source>
</evidence>
<evidence type="ECO:0000256" key="1">
    <source>
        <dbReference type="SAM" id="Coils"/>
    </source>
</evidence>
<dbReference type="PANTHER" id="PTHR28527:SF1">
    <property type="entry name" value="SWI5-DEPENDENT RECOMBINATION DNA REPAIR PROTEIN 1"/>
    <property type="match status" value="1"/>
</dbReference>
<accession>A0AAN7YAP6</accession>
<protein>
    <recommendedName>
        <fullName evidence="5">Swi5-dependent recombination DNA repair protein 1</fullName>
    </recommendedName>
</protein>